<feature type="domain" description="Response regulatory" evidence="9">
    <location>
        <begin position="50"/>
        <end position="164"/>
    </location>
</feature>
<protein>
    <submittedName>
        <fullName evidence="10">Response regulator with CheY-like receiver, AAA-type ATPase, and DNA-binding domains</fullName>
    </submittedName>
</protein>
<dbReference type="InterPro" id="IPR025943">
    <property type="entry name" value="Sigma_54_int_dom_ATP-bd_2"/>
</dbReference>
<dbReference type="InterPro" id="IPR001789">
    <property type="entry name" value="Sig_transdc_resp-reg_receiver"/>
</dbReference>
<keyword evidence="3" id="KW-0805">Transcription regulation</keyword>
<dbReference type="SMART" id="SM00448">
    <property type="entry name" value="REC"/>
    <property type="match status" value="1"/>
</dbReference>
<reference evidence="10 11" key="1">
    <citation type="submission" date="2012-02" db="EMBL/GenBank/DDBJ databases">
        <title>Complete sequence of chromosome of Singulisphaera acidiphila DSM 18658.</title>
        <authorList>
            <consortium name="US DOE Joint Genome Institute (JGI-PGF)"/>
            <person name="Lucas S."/>
            <person name="Copeland A."/>
            <person name="Lapidus A."/>
            <person name="Glavina del Rio T."/>
            <person name="Dalin E."/>
            <person name="Tice H."/>
            <person name="Bruce D."/>
            <person name="Goodwin L."/>
            <person name="Pitluck S."/>
            <person name="Peters L."/>
            <person name="Ovchinnikova G."/>
            <person name="Chertkov O."/>
            <person name="Kyrpides N."/>
            <person name="Mavromatis K."/>
            <person name="Ivanova N."/>
            <person name="Brettin T."/>
            <person name="Detter J.C."/>
            <person name="Han C."/>
            <person name="Larimer F."/>
            <person name="Land M."/>
            <person name="Hauser L."/>
            <person name="Markowitz V."/>
            <person name="Cheng J.-F."/>
            <person name="Hugenholtz P."/>
            <person name="Woyke T."/>
            <person name="Wu D."/>
            <person name="Tindall B."/>
            <person name="Pomrenke H."/>
            <person name="Brambilla E."/>
            <person name="Klenk H.-P."/>
            <person name="Eisen J.A."/>
        </authorList>
    </citation>
    <scope>NUCLEOTIDE SEQUENCE [LARGE SCALE GENOMIC DNA]</scope>
    <source>
        <strain evidence="11">ATCC BAA-1392 / DSM 18658 / VKM B-2454 / MOB10</strain>
    </source>
</reference>
<evidence type="ECO:0000256" key="2">
    <source>
        <dbReference type="ARBA" id="ARBA00022840"/>
    </source>
</evidence>
<dbReference type="PROSITE" id="PS00676">
    <property type="entry name" value="SIGMA54_INTERACT_2"/>
    <property type="match status" value="1"/>
</dbReference>
<dbReference type="Gene3D" id="1.10.8.60">
    <property type="match status" value="1"/>
</dbReference>
<name>L0D9B2_SINAD</name>
<evidence type="ECO:0000259" key="8">
    <source>
        <dbReference type="PROSITE" id="PS50045"/>
    </source>
</evidence>
<dbReference type="InterPro" id="IPR002078">
    <property type="entry name" value="Sigma_54_int"/>
</dbReference>
<dbReference type="Gene3D" id="1.10.10.60">
    <property type="entry name" value="Homeodomain-like"/>
    <property type="match status" value="1"/>
</dbReference>
<dbReference type="AlphaFoldDB" id="L0D9B2"/>
<dbReference type="Gene3D" id="3.40.50.2300">
    <property type="match status" value="1"/>
</dbReference>
<dbReference type="InterPro" id="IPR003593">
    <property type="entry name" value="AAA+_ATPase"/>
</dbReference>
<dbReference type="GO" id="GO:0000160">
    <property type="term" value="P:phosphorelay signal transduction system"/>
    <property type="evidence" value="ECO:0007669"/>
    <property type="project" value="InterPro"/>
</dbReference>
<dbReference type="OrthoDB" id="9807827at2"/>
<feature type="compositionally biased region" description="Basic and acidic residues" evidence="7">
    <location>
        <begin position="13"/>
        <end position="47"/>
    </location>
</feature>
<dbReference type="Pfam" id="PF00158">
    <property type="entry name" value="Sigma54_activat"/>
    <property type="match status" value="1"/>
</dbReference>
<dbReference type="PROSITE" id="PS50110">
    <property type="entry name" value="RESPONSE_REGULATORY"/>
    <property type="match status" value="1"/>
</dbReference>
<dbReference type="PANTHER" id="PTHR32071">
    <property type="entry name" value="TRANSCRIPTIONAL REGULATORY PROTEIN"/>
    <property type="match status" value="1"/>
</dbReference>
<dbReference type="EMBL" id="CP003364">
    <property type="protein sequence ID" value="AGA25403.1"/>
    <property type="molecule type" value="Genomic_DNA"/>
</dbReference>
<dbReference type="InterPro" id="IPR002197">
    <property type="entry name" value="HTH_Fis"/>
</dbReference>
<dbReference type="GO" id="GO:0006355">
    <property type="term" value="P:regulation of DNA-templated transcription"/>
    <property type="evidence" value="ECO:0007669"/>
    <property type="project" value="InterPro"/>
</dbReference>
<evidence type="ECO:0000256" key="4">
    <source>
        <dbReference type="ARBA" id="ARBA00023125"/>
    </source>
</evidence>
<dbReference type="Pfam" id="PF02954">
    <property type="entry name" value="HTH_8"/>
    <property type="match status" value="1"/>
</dbReference>
<dbReference type="Gene3D" id="3.40.50.300">
    <property type="entry name" value="P-loop containing nucleotide triphosphate hydrolases"/>
    <property type="match status" value="1"/>
</dbReference>
<proteinExistence type="predicted"/>
<evidence type="ECO:0000256" key="1">
    <source>
        <dbReference type="ARBA" id="ARBA00022741"/>
    </source>
</evidence>
<evidence type="ECO:0000256" key="3">
    <source>
        <dbReference type="ARBA" id="ARBA00023015"/>
    </source>
</evidence>
<dbReference type="Pfam" id="PF00072">
    <property type="entry name" value="Response_reg"/>
    <property type="match status" value="1"/>
</dbReference>
<dbReference type="PROSITE" id="PS00688">
    <property type="entry name" value="SIGMA54_INTERACT_3"/>
    <property type="match status" value="1"/>
</dbReference>
<dbReference type="CDD" id="cd00009">
    <property type="entry name" value="AAA"/>
    <property type="match status" value="1"/>
</dbReference>
<keyword evidence="6" id="KW-0597">Phosphoprotein</keyword>
<dbReference type="KEGG" id="saci:Sinac_1001"/>
<dbReference type="STRING" id="886293.Sinac_1001"/>
<dbReference type="InterPro" id="IPR011006">
    <property type="entry name" value="CheY-like_superfamily"/>
</dbReference>
<dbReference type="PRINTS" id="PR01590">
    <property type="entry name" value="HTHFIS"/>
</dbReference>
<accession>L0D9B2</accession>
<gene>
    <name evidence="10" type="ordered locus">Sinac_1001</name>
</gene>
<keyword evidence="2" id="KW-0067">ATP-binding</keyword>
<dbReference type="Proteomes" id="UP000010798">
    <property type="component" value="Chromosome"/>
</dbReference>
<dbReference type="SMART" id="SM00382">
    <property type="entry name" value="AAA"/>
    <property type="match status" value="1"/>
</dbReference>
<evidence type="ECO:0000313" key="11">
    <source>
        <dbReference type="Proteomes" id="UP000010798"/>
    </source>
</evidence>
<dbReference type="InterPro" id="IPR025662">
    <property type="entry name" value="Sigma_54_int_dom_ATP-bd_1"/>
</dbReference>
<sequence length="510" mass="57749">MENPNDSGKTIHKGTEFAHDRADDRSKAVPPNEHEGPPEVREKDDRMRRKLLVVDDDPYLTTQLRKLLESDELSVDTVSSAQEALTALGETDYSVLITDLKMPGMGGMELIREVAQRRVLVTTIVTTGFGSIDRVVEAMRLGAYDFLTKPIDPNNLKLVMDRALKKRALQDEVLRLRQQLKESYSFNSIISKNPKMHGIFELIRHIAGTKSTVLIEGETGTGKELIAKAVHYASEERQGSLVAINCAALPENLLESELFGHEKGSFTSADARRKGRFELADKGTIFLDEIGDISQAMQAKLLRVLQEKRFERVGGHESIEVDVRVVAATNKNLEKEVKEGRFREDLFYRLNVIKVDVPPLRERPEDIPLLVTHFLNKYARPNDPPKKMAPDAMERLLVYRWPGNVRELENAIERSSVTTVGDTINPDKLPARITGISEEEKPRYEIDLQHPLPYYLKEATEQIEKQYIRKALEKSRGNVGRCAELCGLSRRSVSGKISQYEIDKYPFKST</sequence>
<evidence type="ECO:0000313" key="10">
    <source>
        <dbReference type="EMBL" id="AGA25403.1"/>
    </source>
</evidence>
<keyword evidence="5" id="KW-0804">Transcription</keyword>
<evidence type="ECO:0000256" key="7">
    <source>
        <dbReference type="SAM" id="MobiDB-lite"/>
    </source>
</evidence>
<dbReference type="Pfam" id="PF25601">
    <property type="entry name" value="AAA_lid_14"/>
    <property type="match status" value="1"/>
</dbReference>
<feature type="domain" description="Sigma-54 factor interaction" evidence="8">
    <location>
        <begin position="189"/>
        <end position="417"/>
    </location>
</feature>
<dbReference type="PROSITE" id="PS50045">
    <property type="entry name" value="SIGMA54_INTERACT_4"/>
    <property type="match status" value="1"/>
</dbReference>
<dbReference type="InterPro" id="IPR009057">
    <property type="entry name" value="Homeodomain-like_sf"/>
</dbReference>
<dbReference type="GO" id="GO:0043565">
    <property type="term" value="F:sequence-specific DNA binding"/>
    <property type="evidence" value="ECO:0007669"/>
    <property type="project" value="InterPro"/>
</dbReference>
<dbReference type="eggNOG" id="COG2204">
    <property type="taxonomic scope" value="Bacteria"/>
</dbReference>
<keyword evidence="11" id="KW-1185">Reference proteome</keyword>
<dbReference type="GO" id="GO:0005524">
    <property type="term" value="F:ATP binding"/>
    <property type="evidence" value="ECO:0007669"/>
    <property type="project" value="UniProtKB-KW"/>
</dbReference>
<dbReference type="InterPro" id="IPR025944">
    <property type="entry name" value="Sigma_54_int_dom_CS"/>
</dbReference>
<evidence type="ECO:0000259" key="9">
    <source>
        <dbReference type="PROSITE" id="PS50110"/>
    </source>
</evidence>
<dbReference type="HOGENOM" id="CLU_000445_0_1_0"/>
<keyword evidence="4 10" id="KW-0238">DNA-binding</keyword>
<dbReference type="SUPFAM" id="SSF52540">
    <property type="entry name" value="P-loop containing nucleoside triphosphate hydrolases"/>
    <property type="match status" value="1"/>
</dbReference>
<dbReference type="InterPro" id="IPR027417">
    <property type="entry name" value="P-loop_NTPase"/>
</dbReference>
<dbReference type="FunFam" id="3.40.50.300:FF:000006">
    <property type="entry name" value="DNA-binding transcriptional regulator NtrC"/>
    <property type="match status" value="1"/>
</dbReference>
<organism evidence="10 11">
    <name type="scientific">Singulisphaera acidiphila (strain ATCC BAA-1392 / DSM 18658 / VKM B-2454 / MOB10)</name>
    <dbReference type="NCBI Taxonomy" id="886293"/>
    <lineage>
        <taxon>Bacteria</taxon>
        <taxon>Pseudomonadati</taxon>
        <taxon>Planctomycetota</taxon>
        <taxon>Planctomycetia</taxon>
        <taxon>Isosphaerales</taxon>
        <taxon>Isosphaeraceae</taxon>
        <taxon>Singulisphaera</taxon>
    </lineage>
</organism>
<dbReference type="SUPFAM" id="SSF52172">
    <property type="entry name" value="CheY-like"/>
    <property type="match status" value="1"/>
</dbReference>
<evidence type="ECO:0000256" key="6">
    <source>
        <dbReference type="PROSITE-ProRule" id="PRU00169"/>
    </source>
</evidence>
<dbReference type="InterPro" id="IPR058031">
    <property type="entry name" value="AAA_lid_NorR"/>
</dbReference>
<feature type="region of interest" description="Disordered" evidence="7">
    <location>
        <begin position="1"/>
        <end position="47"/>
    </location>
</feature>
<keyword evidence="1" id="KW-0547">Nucleotide-binding</keyword>
<dbReference type="SUPFAM" id="SSF46689">
    <property type="entry name" value="Homeodomain-like"/>
    <property type="match status" value="1"/>
</dbReference>
<evidence type="ECO:0000256" key="5">
    <source>
        <dbReference type="ARBA" id="ARBA00023163"/>
    </source>
</evidence>
<feature type="modified residue" description="4-aspartylphosphate" evidence="6">
    <location>
        <position position="99"/>
    </location>
</feature>
<dbReference type="PROSITE" id="PS00675">
    <property type="entry name" value="SIGMA54_INTERACT_1"/>
    <property type="match status" value="1"/>
</dbReference>